<dbReference type="Pfam" id="PF00501">
    <property type="entry name" value="AMP-binding"/>
    <property type="match status" value="1"/>
</dbReference>
<evidence type="ECO:0000313" key="6">
    <source>
        <dbReference type="Proteomes" id="UP001385951"/>
    </source>
</evidence>
<protein>
    <recommendedName>
        <fullName evidence="7">Acetoacetyl-CoA synthetase</fullName>
    </recommendedName>
</protein>
<dbReference type="InterPro" id="IPR042099">
    <property type="entry name" value="ANL_N_sf"/>
</dbReference>
<dbReference type="PANTHER" id="PTHR42921:SF1">
    <property type="entry name" value="ACETOACETYL-COA SYNTHETASE"/>
    <property type="match status" value="1"/>
</dbReference>
<dbReference type="Pfam" id="PF16177">
    <property type="entry name" value="ACAS_N"/>
    <property type="match status" value="1"/>
</dbReference>
<name>A0AAW0GQV5_9APHY</name>
<evidence type="ECO:0000259" key="3">
    <source>
        <dbReference type="Pfam" id="PF00501"/>
    </source>
</evidence>
<feature type="domain" description="AMP-dependent synthetase/ligase" evidence="3">
    <location>
        <begin position="133"/>
        <end position="310"/>
    </location>
</feature>
<dbReference type="InterPro" id="IPR032387">
    <property type="entry name" value="ACAS_N"/>
</dbReference>
<feature type="compositionally biased region" description="Polar residues" evidence="2">
    <location>
        <begin position="1"/>
        <end position="16"/>
    </location>
</feature>
<dbReference type="PANTHER" id="PTHR42921">
    <property type="entry name" value="ACETOACETYL-COA SYNTHETASE"/>
    <property type="match status" value="1"/>
</dbReference>
<evidence type="ECO:0000313" key="5">
    <source>
        <dbReference type="EMBL" id="KAK7695798.1"/>
    </source>
</evidence>
<dbReference type="GO" id="GO:0030729">
    <property type="term" value="F:acetoacetate-CoA ligase activity"/>
    <property type="evidence" value="ECO:0007669"/>
    <property type="project" value="TreeGrafter"/>
</dbReference>
<dbReference type="AlphaFoldDB" id="A0AAW0GQV5"/>
<evidence type="ECO:0000256" key="1">
    <source>
        <dbReference type="ARBA" id="ARBA00006432"/>
    </source>
</evidence>
<proteinExistence type="inferred from homology"/>
<evidence type="ECO:0008006" key="7">
    <source>
        <dbReference type="Google" id="ProtNLM"/>
    </source>
</evidence>
<evidence type="ECO:0000259" key="4">
    <source>
        <dbReference type="Pfam" id="PF16177"/>
    </source>
</evidence>
<dbReference type="EMBL" id="JASBNA010000001">
    <property type="protein sequence ID" value="KAK7695798.1"/>
    <property type="molecule type" value="Genomic_DNA"/>
</dbReference>
<keyword evidence="6" id="KW-1185">Reference proteome</keyword>
<dbReference type="Proteomes" id="UP001385951">
    <property type="component" value="Unassembled WGS sequence"/>
</dbReference>
<comment type="caution">
    <text evidence="5">The sequence shown here is derived from an EMBL/GenBank/DDBJ whole genome shotgun (WGS) entry which is preliminary data.</text>
</comment>
<dbReference type="InterPro" id="IPR000873">
    <property type="entry name" value="AMP-dep_synth/lig_dom"/>
</dbReference>
<accession>A0AAW0GQV5</accession>
<reference evidence="5 6" key="1">
    <citation type="submission" date="2022-09" db="EMBL/GenBank/DDBJ databases">
        <authorList>
            <person name="Palmer J.M."/>
        </authorList>
    </citation>
    <scope>NUCLEOTIDE SEQUENCE [LARGE SCALE GENOMIC DNA]</scope>
    <source>
        <strain evidence="5 6">DSM 7382</strain>
    </source>
</reference>
<feature type="region of interest" description="Disordered" evidence="2">
    <location>
        <begin position="1"/>
        <end position="25"/>
    </location>
</feature>
<dbReference type="Gene3D" id="3.40.50.12780">
    <property type="entry name" value="N-terminal domain of ligase-like"/>
    <property type="match status" value="1"/>
</dbReference>
<comment type="similarity">
    <text evidence="1">Belongs to the ATP-dependent AMP-binding enzyme family.</text>
</comment>
<feature type="domain" description="Acetyl-coenzyme A synthetase N-terminal" evidence="4">
    <location>
        <begin position="50"/>
        <end position="106"/>
    </location>
</feature>
<organism evidence="5 6">
    <name type="scientific">Cerrena zonata</name>
    <dbReference type="NCBI Taxonomy" id="2478898"/>
    <lineage>
        <taxon>Eukaryota</taxon>
        <taxon>Fungi</taxon>
        <taxon>Dikarya</taxon>
        <taxon>Basidiomycota</taxon>
        <taxon>Agaricomycotina</taxon>
        <taxon>Agaricomycetes</taxon>
        <taxon>Polyporales</taxon>
        <taxon>Cerrenaceae</taxon>
        <taxon>Cerrena</taxon>
    </lineage>
</organism>
<evidence type="ECO:0000256" key="2">
    <source>
        <dbReference type="SAM" id="MobiDB-lite"/>
    </source>
</evidence>
<sequence>MSSIPSTALGSNTGQERVQPLYVPPSPDRSRLHSFIERVNTTRGTAFSSYLDFYNWSISQTDQFWSDVWDDTGVLGFKGSHVVDTTALPPDNPPWFAEARLNWAENMLHCRSATKTALIEVSEPLPSQPKPPLQRMTYAELYELVANLVSALLSLGLKPGDRVASYSSNCTENVAACLAATAIGCIWVSAAADFGPEGVLERFEQVQPKIIFSVDSVVYNAKVHQHLPKLKTLLAELSDRSSLKPTIIIIQKSTLDDRSTWSPNWVGFRDFVNLGKEKKLGRTPDGEIEWARLGFDWPLWILFSSGTTGTVPIHLLPGET</sequence>
<dbReference type="SUPFAM" id="SSF56801">
    <property type="entry name" value="Acetyl-CoA synthetase-like"/>
    <property type="match status" value="1"/>
</dbReference>
<gene>
    <name evidence="5" type="ORF">QCA50_000436</name>
</gene>